<gene>
    <name evidence="2" type="ORF">UFOPK2046_00546</name>
</gene>
<organism evidence="2">
    <name type="scientific">freshwater metagenome</name>
    <dbReference type="NCBI Taxonomy" id="449393"/>
    <lineage>
        <taxon>unclassified sequences</taxon>
        <taxon>metagenomes</taxon>
        <taxon>ecological metagenomes</taxon>
    </lineage>
</organism>
<feature type="transmembrane region" description="Helical" evidence="1">
    <location>
        <begin position="12"/>
        <end position="30"/>
    </location>
</feature>
<evidence type="ECO:0000313" key="2">
    <source>
        <dbReference type="EMBL" id="CAB4634134.1"/>
    </source>
</evidence>
<proteinExistence type="predicted"/>
<accession>A0A6J6JC03</accession>
<keyword evidence="1" id="KW-0472">Membrane</keyword>
<reference evidence="2" key="1">
    <citation type="submission" date="2020-05" db="EMBL/GenBank/DDBJ databases">
        <authorList>
            <person name="Chiriac C."/>
            <person name="Salcher M."/>
            <person name="Ghai R."/>
            <person name="Kavagutti S V."/>
        </authorList>
    </citation>
    <scope>NUCLEOTIDE SEQUENCE</scope>
</reference>
<name>A0A6J6JC03_9ZZZZ</name>
<evidence type="ECO:0000256" key="1">
    <source>
        <dbReference type="SAM" id="Phobius"/>
    </source>
</evidence>
<keyword evidence="1" id="KW-0812">Transmembrane</keyword>
<sequence>MCSTPPAIARSFVPIAIAPAIVVTAVIAPAHHLSIEYPGTVLGKPESRAALRPMFIP</sequence>
<protein>
    <submittedName>
        <fullName evidence="2">Unannotated protein</fullName>
    </submittedName>
</protein>
<keyword evidence="1" id="KW-1133">Transmembrane helix</keyword>
<dbReference type="AlphaFoldDB" id="A0A6J6JC03"/>
<dbReference type="EMBL" id="CAEZVP010000083">
    <property type="protein sequence ID" value="CAB4634134.1"/>
    <property type="molecule type" value="Genomic_DNA"/>
</dbReference>